<name>A0ACB8T271_9AGAM</name>
<dbReference type="EMBL" id="MU277207">
    <property type="protein sequence ID" value="KAI0062572.1"/>
    <property type="molecule type" value="Genomic_DNA"/>
</dbReference>
<evidence type="ECO:0000313" key="1">
    <source>
        <dbReference type="EMBL" id="KAI0062572.1"/>
    </source>
</evidence>
<accession>A0ACB8T271</accession>
<gene>
    <name evidence="1" type="ORF">BV25DRAFT_645809</name>
</gene>
<keyword evidence="2" id="KW-1185">Reference proteome</keyword>
<dbReference type="Proteomes" id="UP000814140">
    <property type="component" value="Unassembled WGS sequence"/>
</dbReference>
<protein>
    <submittedName>
        <fullName evidence="1">Uncharacterized protein</fullName>
    </submittedName>
</protein>
<evidence type="ECO:0000313" key="2">
    <source>
        <dbReference type="Proteomes" id="UP000814140"/>
    </source>
</evidence>
<comment type="caution">
    <text evidence="1">The sequence shown here is derived from an EMBL/GenBank/DDBJ whole genome shotgun (WGS) entry which is preliminary data.</text>
</comment>
<proteinExistence type="predicted"/>
<sequence>MYPLRLRRASTAVVLGFRRPCGIWPFERQHAVTQYHFTPKPNIAAVHAHTARSGSVLRGRRNGRSPRNARACQTPGTGAGQAGGPRPRRLPLSPIASSFSPSSLRFLQRREEQQLSSNSLNHRRRVRHCYRNNRTGRTSQSGGLRVLRIHLQFLFHVASS</sequence>
<reference evidence="1" key="2">
    <citation type="journal article" date="2022" name="New Phytol.">
        <title>Evolutionary transition to the ectomycorrhizal habit in the genomes of a hyperdiverse lineage of mushroom-forming fungi.</title>
        <authorList>
            <person name="Looney B."/>
            <person name="Miyauchi S."/>
            <person name="Morin E."/>
            <person name="Drula E."/>
            <person name="Courty P.E."/>
            <person name="Kohler A."/>
            <person name="Kuo A."/>
            <person name="LaButti K."/>
            <person name="Pangilinan J."/>
            <person name="Lipzen A."/>
            <person name="Riley R."/>
            <person name="Andreopoulos W."/>
            <person name="He G."/>
            <person name="Johnson J."/>
            <person name="Nolan M."/>
            <person name="Tritt A."/>
            <person name="Barry K.W."/>
            <person name="Grigoriev I.V."/>
            <person name="Nagy L.G."/>
            <person name="Hibbett D."/>
            <person name="Henrissat B."/>
            <person name="Matheny P.B."/>
            <person name="Labbe J."/>
            <person name="Martin F.M."/>
        </authorList>
    </citation>
    <scope>NUCLEOTIDE SEQUENCE</scope>
    <source>
        <strain evidence="1">HHB10654</strain>
    </source>
</reference>
<organism evidence="1 2">
    <name type="scientific">Artomyces pyxidatus</name>
    <dbReference type="NCBI Taxonomy" id="48021"/>
    <lineage>
        <taxon>Eukaryota</taxon>
        <taxon>Fungi</taxon>
        <taxon>Dikarya</taxon>
        <taxon>Basidiomycota</taxon>
        <taxon>Agaricomycotina</taxon>
        <taxon>Agaricomycetes</taxon>
        <taxon>Russulales</taxon>
        <taxon>Auriscalpiaceae</taxon>
        <taxon>Artomyces</taxon>
    </lineage>
</organism>
<reference evidence="1" key="1">
    <citation type="submission" date="2021-03" db="EMBL/GenBank/DDBJ databases">
        <authorList>
            <consortium name="DOE Joint Genome Institute"/>
            <person name="Ahrendt S."/>
            <person name="Looney B.P."/>
            <person name="Miyauchi S."/>
            <person name="Morin E."/>
            <person name="Drula E."/>
            <person name="Courty P.E."/>
            <person name="Chicoki N."/>
            <person name="Fauchery L."/>
            <person name="Kohler A."/>
            <person name="Kuo A."/>
            <person name="Labutti K."/>
            <person name="Pangilinan J."/>
            <person name="Lipzen A."/>
            <person name="Riley R."/>
            <person name="Andreopoulos W."/>
            <person name="He G."/>
            <person name="Johnson J."/>
            <person name="Barry K.W."/>
            <person name="Grigoriev I.V."/>
            <person name="Nagy L."/>
            <person name="Hibbett D."/>
            <person name="Henrissat B."/>
            <person name="Matheny P.B."/>
            <person name="Labbe J."/>
            <person name="Martin F."/>
        </authorList>
    </citation>
    <scope>NUCLEOTIDE SEQUENCE</scope>
    <source>
        <strain evidence="1">HHB10654</strain>
    </source>
</reference>